<dbReference type="EMBL" id="CDMY01000322">
    <property type="protein sequence ID" value="CEM02262.1"/>
    <property type="molecule type" value="Genomic_DNA"/>
</dbReference>
<protein>
    <submittedName>
        <fullName evidence="1">Uncharacterized protein</fullName>
    </submittedName>
</protein>
<name>A0A0G4EVY8_VITBC</name>
<gene>
    <name evidence="1" type="ORF">Vbra_20885</name>
</gene>
<dbReference type="Proteomes" id="UP000041254">
    <property type="component" value="Unassembled WGS sequence"/>
</dbReference>
<evidence type="ECO:0000313" key="1">
    <source>
        <dbReference type="EMBL" id="CEM02262.1"/>
    </source>
</evidence>
<dbReference type="VEuPathDB" id="CryptoDB:Vbra_20885"/>
<dbReference type="PhylomeDB" id="A0A0G4EVY8"/>
<organism evidence="1 2">
    <name type="scientific">Vitrella brassicaformis (strain CCMP3155)</name>
    <dbReference type="NCBI Taxonomy" id="1169540"/>
    <lineage>
        <taxon>Eukaryota</taxon>
        <taxon>Sar</taxon>
        <taxon>Alveolata</taxon>
        <taxon>Colpodellida</taxon>
        <taxon>Vitrellaceae</taxon>
        <taxon>Vitrella</taxon>
    </lineage>
</organism>
<keyword evidence="2" id="KW-1185">Reference proteome</keyword>
<dbReference type="AlphaFoldDB" id="A0A0G4EVY8"/>
<sequence length="778" mass="83631">MYGLMERVYLSMIGKSHSHIKCLFKSSSDGGEFGTLVERVAGVSGLLFVIQDDKQHTIACHIDGPLISPVGPTSALTIGCPVTFYSISGPFEEGGIAKITPPHYWQRVDVAGVGGGVLGSKGLGGKVCIGGGRLWLGYGERMHGRLWLGYGDDGRPAGDLRSCLQWVWRDELPDDKSYVGSISEQRRTTLAAGIAKIDVPHGEQCVQVAGAEGVVKDRNGATPGKVAIGGGRLWPGMGKGRPAGDLHRCCQFVEGSELPDDKTYVGDIEAEGVATLAARHWFTAQRLEVYQVWSTLPADPILPADDLQALIDMTRGVGMTAQLLHKVVDYVRRIRLASDAATPLPTSSSPDELLYACDMYGLMERVYLSTIGKSHSHIKCLFKSSSDGGEFGTLVERVAGVSGLLFVIQDDKQHTIACHIDGPLIPPADPTSALGSGCPVTFYSVSGPFEEGGIARITVPHHWQWVEVAGTEGTLNADNGVTAGKVCIGGGRLWLGYGRRGRPAGDLRLCHQWLWRDELPDDKTYVGTFDEEGCATLASSDYFTAQRLEVYQVWSTLPADPILPADDLQALIDTTRHIGMTAQLLYKGERDGWAHETMLAKVGEAADLLLVAKDTGSHTFACHIEGQLKQPADPTGVAAVRCAVTFCSISGAFIEGGITKITVPHDEQHVQVAGTEGAVMASNTGVAGKVAIAAGRLWLGYGEDERPPGDLRSCHQWVWRDELPDDKTHVGKVSEQGRATLAASLFFTCVDLEIYTLQVPDGWQWLSAVADIMLSQST</sequence>
<dbReference type="InParanoid" id="A0A0G4EVY8"/>
<proteinExistence type="predicted"/>
<evidence type="ECO:0000313" key="2">
    <source>
        <dbReference type="Proteomes" id="UP000041254"/>
    </source>
</evidence>
<accession>A0A0G4EVY8</accession>
<reference evidence="1 2" key="1">
    <citation type="submission" date="2014-11" db="EMBL/GenBank/DDBJ databases">
        <authorList>
            <person name="Zhu J."/>
            <person name="Qi W."/>
            <person name="Song R."/>
        </authorList>
    </citation>
    <scope>NUCLEOTIDE SEQUENCE [LARGE SCALE GENOMIC DNA]</scope>
</reference>